<organism evidence="2 3">
    <name type="scientific">Chryseobacterium herbae</name>
    <dbReference type="NCBI Taxonomy" id="2976476"/>
    <lineage>
        <taxon>Bacteria</taxon>
        <taxon>Pseudomonadati</taxon>
        <taxon>Bacteroidota</taxon>
        <taxon>Flavobacteriia</taxon>
        <taxon>Flavobacteriales</taxon>
        <taxon>Weeksellaceae</taxon>
        <taxon>Chryseobacterium group</taxon>
        <taxon>Chryseobacterium</taxon>
    </lineage>
</organism>
<proteinExistence type="predicted"/>
<feature type="chain" id="PRO_5046428612" evidence="1">
    <location>
        <begin position="22"/>
        <end position="139"/>
    </location>
</feature>
<dbReference type="EMBL" id="JAOAMU010000001">
    <property type="protein sequence ID" value="MCT2560745.1"/>
    <property type="molecule type" value="Genomic_DNA"/>
</dbReference>
<keyword evidence="1" id="KW-0732">Signal</keyword>
<accession>A0ABT2IPJ7</accession>
<evidence type="ECO:0000256" key="1">
    <source>
        <dbReference type="SAM" id="SignalP"/>
    </source>
</evidence>
<comment type="caution">
    <text evidence="2">The sequence shown here is derived from an EMBL/GenBank/DDBJ whole genome shotgun (WGS) entry which is preliminary data.</text>
</comment>
<evidence type="ECO:0000313" key="3">
    <source>
        <dbReference type="Proteomes" id="UP001525566"/>
    </source>
</evidence>
<dbReference type="Proteomes" id="UP001525566">
    <property type="component" value="Unassembled WGS sequence"/>
</dbReference>
<keyword evidence="3" id="KW-1185">Reference proteome</keyword>
<protein>
    <submittedName>
        <fullName evidence="2">Uncharacterized protein</fullName>
    </submittedName>
</protein>
<name>A0ABT2IPJ7_9FLAO</name>
<reference evidence="2 3" key="1">
    <citation type="submission" date="2022-09" db="EMBL/GenBank/DDBJ databases">
        <title>Chryseobacterium oleae sp.nov., isolated from the inter-root soil of Pyrola calliantha H. Andr. in Tibet.</title>
        <authorList>
            <person name="Li Z."/>
        </authorList>
    </citation>
    <scope>NUCLEOTIDE SEQUENCE [LARGE SCALE GENOMIC DNA]</scope>
    <source>
        <strain evidence="3">pc1-10</strain>
    </source>
</reference>
<dbReference type="RefSeq" id="WP_259836507.1">
    <property type="nucleotide sequence ID" value="NZ_JAOAMU010000001.1"/>
</dbReference>
<evidence type="ECO:0000313" key="2">
    <source>
        <dbReference type="EMBL" id="MCT2560745.1"/>
    </source>
</evidence>
<gene>
    <name evidence="2" type="ORF">N0B48_02450</name>
</gene>
<sequence length="139" mass="16314">MKILCYLLVCISLYTSCGSQSNTKSDIYKNFTEQFFTNKNVYRILKKYAQNNQINITDSDQKLTNEFLMFKNNDLTINISNERKSGNDFAVKKVIIDKNLAFIVLWYKDTTTAICFYPIKSQYTPDLWIIEEITTRSIK</sequence>
<feature type="signal peptide" evidence="1">
    <location>
        <begin position="1"/>
        <end position="21"/>
    </location>
</feature>